<comment type="caution">
    <text evidence="2">The sequence shown here is derived from an EMBL/GenBank/DDBJ whole genome shotgun (WGS) entry which is preliminary data.</text>
</comment>
<dbReference type="EMBL" id="JARKIK010000013">
    <property type="protein sequence ID" value="KAK8748218.1"/>
    <property type="molecule type" value="Genomic_DNA"/>
</dbReference>
<feature type="non-terminal residue" evidence="2">
    <location>
        <position position="1"/>
    </location>
</feature>
<evidence type="ECO:0000313" key="2">
    <source>
        <dbReference type="EMBL" id="KAK8748218.1"/>
    </source>
</evidence>
<dbReference type="Pfam" id="PF01823">
    <property type="entry name" value="MACPF"/>
    <property type="match status" value="1"/>
</dbReference>
<dbReference type="AlphaFoldDB" id="A0AAW0Y851"/>
<protein>
    <recommendedName>
        <fullName evidence="1">MACPF domain-containing protein</fullName>
    </recommendedName>
</protein>
<reference evidence="2 3" key="1">
    <citation type="journal article" date="2024" name="BMC Genomics">
        <title>Genome assembly of redclaw crayfish (Cherax quadricarinatus) provides insights into its immune adaptation and hypoxia tolerance.</title>
        <authorList>
            <person name="Liu Z."/>
            <person name="Zheng J."/>
            <person name="Li H."/>
            <person name="Fang K."/>
            <person name="Wang S."/>
            <person name="He J."/>
            <person name="Zhou D."/>
            <person name="Weng S."/>
            <person name="Chi M."/>
            <person name="Gu Z."/>
            <person name="He J."/>
            <person name="Li F."/>
            <person name="Wang M."/>
        </authorList>
    </citation>
    <scope>NUCLEOTIDE SEQUENCE [LARGE SCALE GENOMIC DNA]</scope>
    <source>
        <strain evidence="2">ZL_2023a</strain>
    </source>
</reference>
<dbReference type="InterPro" id="IPR020864">
    <property type="entry name" value="MACPF"/>
</dbReference>
<gene>
    <name evidence="2" type="ORF">OTU49_016376</name>
</gene>
<feature type="domain" description="MACPF" evidence="1">
    <location>
        <begin position="210"/>
        <end position="300"/>
    </location>
</feature>
<accession>A0AAW0Y851</accession>
<evidence type="ECO:0000259" key="1">
    <source>
        <dbReference type="Pfam" id="PF01823"/>
    </source>
</evidence>
<organism evidence="2 3">
    <name type="scientific">Cherax quadricarinatus</name>
    <name type="common">Australian red claw crayfish</name>
    <dbReference type="NCBI Taxonomy" id="27406"/>
    <lineage>
        <taxon>Eukaryota</taxon>
        <taxon>Metazoa</taxon>
        <taxon>Ecdysozoa</taxon>
        <taxon>Arthropoda</taxon>
        <taxon>Crustacea</taxon>
        <taxon>Multicrustacea</taxon>
        <taxon>Malacostraca</taxon>
        <taxon>Eumalacostraca</taxon>
        <taxon>Eucarida</taxon>
        <taxon>Decapoda</taxon>
        <taxon>Pleocyemata</taxon>
        <taxon>Astacidea</taxon>
        <taxon>Parastacoidea</taxon>
        <taxon>Parastacidae</taxon>
        <taxon>Cherax</taxon>
    </lineage>
</organism>
<sequence length="407" mass="46521">PGQDPHQPLSSHSLAQPPSLHHTHWCLHYLPITAHPSLPLAESSCDSVMGVGSGASWAALVLAVCVLCGEAKKSRTRDAEQDNDVDTSDYLKVGRSLNLLPRYGFLTLSIKVFPSRSNNSWLFREKTAEVFQKNSYWSSQTHRRRQVTETDHRGYDQHFLIDFCDDARDLLTAYFDNFYVEGVPEPHRVFTSSISGTTKAQHLGIHPTFLATEYSFVLVRLFRRKRQATLDGHLTLANHFKSSVGDIRIGSSESVNQFLDHYGTHVITEYEVGDIMYQVYVFGERTYGELKNNFAMSQSSQSELTRMERYFTPYFALHVGKVKLASGNPLFQDIEDQLMSVTFFRLYQSIFTIFKNQELENKLEELDGEVVLSLKLEKITKIVPKSPERHWLGEVLDNTLSLYYVTM</sequence>
<dbReference type="Proteomes" id="UP001445076">
    <property type="component" value="Unassembled WGS sequence"/>
</dbReference>
<name>A0AAW0Y851_CHEQU</name>
<keyword evidence="3" id="KW-1185">Reference proteome</keyword>
<proteinExistence type="predicted"/>
<evidence type="ECO:0000313" key="3">
    <source>
        <dbReference type="Proteomes" id="UP001445076"/>
    </source>
</evidence>